<dbReference type="InterPro" id="IPR029063">
    <property type="entry name" value="SAM-dependent_MTases_sf"/>
</dbReference>
<keyword evidence="4" id="KW-0694">RNA-binding</keyword>
<feature type="domain" description="SAM-dependent MTase RsmB/NOP-type" evidence="5">
    <location>
        <begin position="159"/>
        <end position="435"/>
    </location>
</feature>
<dbReference type="Pfam" id="PF01189">
    <property type="entry name" value="Methyltr_RsmB-F"/>
    <property type="match status" value="1"/>
</dbReference>
<evidence type="ECO:0000256" key="4">
    <source>
        <dbReference type="ARBA" id="ARBA00022884"/>
    </source>
</evidence>
<dbReference type="InterPro" id="IPR006027">
    <property type="entry name" value="NusB_RsmB_TIM44"/>
</dbReference>
<evidence type="ECO:0000313" key="7">
    <source>
        <dbReference type="EMBL" id="CAB4565916.1"/>
    </source>
</evidence>
<dbReference type="EMBL" id="CAEZST010000001">
    <property type="protein sequence ID" value="CAB4539171.1"/>
    <property type="molecule type" value="Genomic_DNA"/>
</dbReference>
<evidence type="ECO:0000313" key="6">
    <source>
        <dbReference type="EMBL" id="CAB4539171.1"/>
    </source>
</evidence>
<keyword evidence="1" id="KW-0489">Methyltransferase</keyword>
<gene>
    <name evidence="6" type="ORF">UFOPK1503_00120</name>
    <name evidence="7" type="ORF">UFOPK1693_00356</name>
</gene>
<dbReference type="PRINTS" id="PR02008">
    <property type="entry name" value="RCMTFAMILY"/>
</dbReference>
<dbReference type="InterPro" id="IPR049560">
    <property type="entry name" value="MeTrfase_RsmB-F_NOP2_cat"/>
</dbReference>
<dbReference type="CDD" id="cd02440">
    <property type="entry name" value="AdoMet_MTases"/>
    <property type="match status" value="1"/>
</dbReference>
<dbReference type="GO" id="GO:0001510">
    <property type="term" value="P:RNA methylation"/>
    <property type="evidence" value="ECO:0007669"/>
    <property type="project" value="InterPro"/>
</dbReference>
<dbReference type="Gene3D" id="3.40.50.150">
    <property type="entry name" value="Vaccinia Virus protein VP39"/>
    <property type="match status" value="1"/>
</dbReference>
<dbReference type="InterPro" id="IPR001678">
    <property type="entry name" value="MeTrfase_RsmB-F_NOP2_dom"/>
</dbReference>
<dbReference type="SUPFAM" id="SSF53335">
    <property type="entry name" value="S-adenosyl-L-methionine-dependent methyltransferases"/>
    <property type="match status" value="1"/>
</dbReference>
<dbReference type="InterPro" id="IPR023267">
    <property type="entry name" value="RCMT"/>
</dbReference>
<dbReference type="Gene3D" id="1.10.940.10">
    <property type="entry name" value="NusB-like"/>
    <property type="match status" value="1"/>
</dbReference>
<sequence>MTNPRALASDLLSRVKRDDSYINLLLPTYLSRKGVSEGDRGLIQELTYGALRWQLQYDACIDFLAQGKSIEDSVRVALRLGFHQLFRMRIPSHAAIHETVELVKQKSPKAAGFTNAILRNADRAGLESLVKEASSKCNSIEALSIETSHPAWMIRAFIDALALDSRDDVALLLSANNKTPDVNLAALSPDAMRRLKQAGLAQSPISPIGFTVEGNPEPLISHDVRVQDFGSQLVALTLLELVDKNVDFLDMCSGPGGKSAVLLSGLGQQGTIDCFEPFSHRAKLVRDAVGHDNRVSVLEHFGQSASQNSYDAVLLDAPCSGLGSIRRKPESRWRKSPNQLPELNALQTELLDAGLFALKPGGVLLYSTCSPVISETNSQVVDALVRHPEVELIDLNPTLKGISPTLELNQARKTVQLWTDLHETDSMFMAGFRRVG</sequence>
<dbReference type="PANTHER" id="PTHR22807:SF53">
    <property type="entry name" value="RIBOSOMAL RNA SMALL SUBUNIT METHYLTRANSFERASE B-RELATED"/>
    <property type="match status" value="1"/>
</dbReference>
<keyword evidence="3" id="KW-0949">S-adenosyl-L-methionine</keyword>
<evidence type="ECO:0000256" key="3">
    <source>
        <dbReference type="ARBA" id="ARBA00022691"/>
    </source>
</evidence>
<proteinExistence type="predicted"/>
<dbReference type="AlphaFoldDB" id="A0A6J6DR04"/>
<dbReference type="Pfam" id="PF01029">
    <property type="entry name" value="NusB"/>
    <property type="match status" value="1"/>
</dbReference>
<dbReference type="PANTHER" id="PTHR22807">
    <property type="entry name" value="NOP2 YEAST -RELATED NOL1/NOP2/FMU SUN DOMAIN-CONTAINING"/>
    <property type="match status" value="1"/>
</dbReference>
<dbReference type="GO" id="GO:0003723">
    <property type="term" value="F:RNA binding"/>
    <property type="evidence" value="ECO:0007669"/>
    <property type="project" value="UniProtKB-KW"/>
</dbReference>
<dbReference type="InterPro" id="IPR035926">
    <property type="entry name" value="NusB-like_sf"/>
</dbReference>
<evidence type="ECO:0000259" key="5">
    <source>
        <dbReference type="PROSITE" id="PS51686"/>
    </source>
</evidence>
<protein>
    <submittedName>
        <fullName evidence="7">Unannotated protein</fullName>
    </submittedName>
</protein>
<evidence type="ECO:0000256" key="2">
    <source>
        <dbReference type="ARBA" id="ARBA00022679"/>
    </source>
</evidence>
<organism evidence="7">
    <name type="scientific">freshwater metagenome</name>
    <dbReference type="NCBI Taxonomy" id="449393"/>
    <lineage>
        <taxon>unclassified sequences</taxon>
        <taxon>metagenomes</taxon>
        <taxon>ecological metagenomes</taxon>
    </lineage>
</organism>
<reference evidence="7" key="1">
    <citation type="submission" date="2020-05" db="EMBL/GenBank/DDBJ databases">
        <authorList>
            <person name="Chiriac C."/>
            <person name="Salcher M."/>
            <person name="Ghai R."/>
            <person name="Kavagutti S V."/>
        </authorList>
    </citation>
    <scope>NUCLEOTIDE SEQUENCE</scope>
</reference>
<keyword evidence="2" id="KW-0808">Transferase</keyword>
<accession>A0A6J6DR04</accession>
<dbReference type="SUPFAM" id="SSF48013">
    <property type="entry name" value="NusB-like"/>
    <property type="match status" value="1"/>
</dbReference>
<evidence type="ECO:0000256" key="1">
    <source>
        <dbReference type="ARBA" id="ARBA00022603"/>
    </source>
</evidence>
<dbReference type="GO" id="GO:0008173">
    <property type="term" value="F:RNA methyltransferase activity"/>
    <property type="evidence" value="ECO:0007669"/>
    <property type="project" value="InterPro"/>
</dbReference>
<name>A0A6J6DR04_9ZZZZ</name>
<dbReference type="GO" id="GO:0006355">
    <property type="term" value="P:regulation of DNA-templated transcription"/>
    <property type="evidence" value="ECO:0007669"/>
    <property type="project" value="InterPro"/>
</dbReference>
<dbReference type="PROSITE" id="PS51686">
    <property type="entry name" value="SAM_MT_RSMB_NOP"/>
    <property type="match status" value="1"/>
</dbReference>
<dbReference type="EMBL" id="CAEZTO010000002">
    <property type="protein sequence ID" value="CAB4565916.1"/>
    <property type="molecule type" value="Genomic_DNA"/>
</dbReference>